<dbReference type="OrthoDB" id="9760839at2"/>
<gene>
    <name evidence="12" type="ORF">SAMN06265376_101673</name>
</gene>
<dbReference type="GO" id="GO:0005524">
    <property type="term" value="F:ATP binding"/>
    <property type="evidence" value="ECO:0007669"/>
    <property type="project" value="UniProtKB-KW"/>
</dbReference>
<feature type="coiled-coil region" evidence="9">
    <location>
        <begin position="356"/>
        <end position="383"/>
    </location>
</feature>
<evidence type="ECO:0000256" key="8">
    <source>
        <dbReference type="ARBA" id="ARBA00023012"/>
    </source>
</evidence>
<dbReference type="PROSITE" id="PS50109">
    <property type="entry name" value="HIS_KIN"/>
    <property type="match status" value="1"/>
</dbReference>
<dbReference type="Gene3D" id="3.30.565.10">
    <property type="entry name" value="Histidine kinase-like ATPase, C-terminal domain"/>
    <property type="match status" value="1"/>
</dbReference>
<proteinExistence type="predicted"/>
<dbReference type="Proteomes" id="UP000198379">
    <property type="component" value="Unassembled WGS sequence"/>
</dbReference>
<keyword evidence="10" id="KW-0812">Transmembrane</keyword>
<dbReference type="InterPro" id="IPR050482">
    <property type="entry name" value="Sensor_HK_TwoCompSys"/>
</dbReference>
<evidence type="ECO:0000256" key="2">
    <source>
        <dbReference type="ARBA" id="ARBA00012438"/>
    </source>
</evidence>
<dbReference type="GO" id="GO:0046983">
    <property type="term" value="F:protein dimerization activity"/>
    <property type="evidence" value="ECO:0007669"/>
    <property type="project" value="InterPro"/>
</dbReference>
<evidence type="ECO:0000313" key="12">
    <source>
        <dbReference type="EMBL" id="SNR41307.1"/>
    </source>
</evidence>
<keyword evidence="6 12" id="KW-0418">Kinase</keyword>
<keyword evidence="4" id="KW-0808">Transferase</keyword>
<keyword evidence="10" id="KW-1133">Transmembrane helix</keyword>
<dbReference type="Pfam" id="PF02518">
    <property type="entry name" value="HATPase_c"/>
    <property type="match status" value="1"/>
</dbReference>
<dbReference type="AlphaFoldDB" id="A0A238W4H7"/>
<dbReference type="InterPro" id="IPR011712">
    <property type="entry name" value="Sig_transdc_His_kin_sub3_dim/P"/>
</dbReference>
<dbReference type="PANTHER" id="PTHR24421">
    <property type="entry name" value="NITRATE/NITRITE SENSOR PROTEIN NARX-RELATED"/>
    <property type="match status" value="1"/>
</dbReference>
<dbReference type="EMBL" id="FZNY01000001">
    <property type="protein sequence ID" value="SNR41307.1"/>
    <property type="molecule type" value="Genomic_DNA"/>
</dbReference>
<evidence type="ECO:0000256" key="4">
    <source>
        <dbReference type="ARBA" id="ARBA00022679"/>
    </source>
</evidence>
<dbReference type="EC" id="2.7.13.3" evidence="2"/>
<keyword evidence="9" id="KW-0175">Coiled coil</keyword>
<keyword evidence="8" id="KW-0902">Two-component regulatory system</keyword>
<dbReference type="Gene3D" id="1.25.40.10">
    <property type="entry name" value="Tetratricopeptide repeat domain"/>
    <property type="match status" value="1"/>
</dbReference>
<dbReference type="CDD" id="cd16917">
    <property type="entry name" value="HATPase_UhpB-NarQ-NarX-like"/>
    <property type="match status" value="1"/>
</dbReference>
<evidence type="ECO:0000313" key="13">
    <source>
        <dbReference type="Proteomes" id="UP000198379"/>
    </source>
</evidence>
<accession>A0A238W4H7</accession>
<evidence type="ECO:0000256" key="1">
    <source>
        <dbReference type="ARBA" id="ARBA00000085"/>
    </source>
</evidence>
<sequence>MLFTINKKHTFFTLLMLLSVTIVYSQEVYKTQVDSLFQVAKNDTVFNAYEDLSDLISRASGEDGEKIFKYAISRDSTELSRMFLYQGYGRNLGKIGQMDAAIAYRRKGLKLAEKNGIEGMVVYYHNSLAGAYHFKSKLDSATYHLNIAEAIAENNEKNRGWLWNIYYNRGLVQGSLGNLDAAAYYYRLMWENIKNTSNPKQKGFALYTIAYFFTEAGNYPEDQIKFVELLSAHYDNKDPDVPSGHISVQSLFKDEIKKENIAKYKNIVHLSDSLDQINSFYHSTETLVRIYGAENRYEEGIQYLKNAEHKILGVQKPHFLIGIYQALVKNHMDLKDYEGAFYYKNKEVQIRDSILSEKMRKNVANLEVKFEAEKKDRQIAQQALDIQKRNSQKIQLIGGLVALGILLLMTSVFFRKRLRYQKTMTSQKEAIHKQKVIELQQENKLLALNGMIEGQETERIRIAKDLHDSLGGLLSTVKAHFNAVQNEVKMIEELNITQKTNELIDEACTEVRRISHNMIPHALTISGVPGAVEDLVETLQMEGFEVELEIKRFPSEVPKAKQSMLYRLIQEIISNIRKHAHAKSILIQIFGIDDGIGLIIEDDGHGFNYKDAIAKDGVGLKSINSRVKFLDGSIDWDTSIGKGTTITINIPKV</sequence>
<keyword evidence="3" id="KW-0597">Phosphoprotein</keyword>
<evidence type="ECO:0000256" key="10">
    <source>
        <dbReference type="SAM" id="Phobius"/>
    </source>
</evidence>
<keyword evidence="13" id="KW-1185">Reference proteome</keyword>
<dbReference type="InterPro" id="IPR003594">
    <property type="entry name" value="HATPase_dom"/>
</dbReference>
<dbReference type="InterPro" id="IPR011990">
    <property type="entry name" value="TPR-like_helical_dom_sf"/>
</dbReference>
<evidence type="ECO:0000256" key="7">
    <source>
        <dbReference type="ARBA" id="ARBA00022840"/>
    </source>
</evidence>
<dbReference type="Gene3D" id="1.20.5.1930">
    <property type="match status" value="1"/>
</dbReference>
<dbReference type="SUPFAM" id="SSF48452">
    <property type="entry name" value="TPR-like"/>
    <property type="match status" value="1"/>
</dbReference>
<feature type="transmembrane region" description="Helical" evidence="10">
    <location>
        <begin position="394"/>
        <end position="414"/>
    </location>
</feature>
<evidence type="ECO:0000256" key="6">
    <source>
        <dbReference type="ARBA" id="ARBA00022777"/>
    </source>
</evidence>
<dbReference type="GO" id="GO:0016020">
    <property type="term" value="C:membrane"/>
    <property type="evidence" value="ECO:0007669"/>
    <property type="project" value="InterPro"/>
</dbReference>
<dbReference type="InterPro" id="IPR005467">
    <property type="entry name" value="His_kinase_dom"/>
</dbReference>
<dbReference type="InterPro" id="IPR036890">
    <property type="entry name" value="HATPase_C_sf"/>
</dbReference>
<reference evidence="12 13" key="1">
    <citation type="submission" date="2017-06" db="EMBL/GenBank/DDBJ databases">
        <authorList>
            <person name="Kim H.J."/>
            <person name="Triplett B.A."/>
        </authorList>
    </citation>
    <scope>NUCLEOTIDE SEQUENCE [LARGE SCALE GENOMIC DNA]</scope>
    <source>
        <strain evidence="12 13">DSM 25597</strain>
    </source>
</reference>
<comment type="catalytic activity">
    <reaction evidence="1">
        <text>ATP + protein L-histidine = ADP + protein N-phospho-L-histidine.</text>
        <dbReference type="EC" id="2.7.13.3"/>
    </reaction>
</comment>
<dbReference type="RefSeq" id="WP_143337037.1">
    <property type="nucleotide sequence ID" value="NZ_BMEP01000002.1"/>
</dbReference>
<evidence type="ECO:0000256" key="9">
    <source>
        <dbReference type="SAM" id="Coils"/>
    </source>
</evidence>
<organism evidence="12 13">
    <name type="scientific">Dokdonia pacifica</name>
    <dbReference type="NCBI Taxonomy" id="1627892"/>
    <lineage>
        <taxon>Bacteria</taxon>
        <taxon>Pseudomonadati</taxon>
        <taxon>Bacteroidota</taxon>
        <taxon>Flavobacteriia</taxon>
        <taxon>Flavobacteriales</taxon>
        <taxon>Flavobacteriaceae</taxon>
        <taxon>Dokdonia</taxon>
    </lineage>
</organism>
<dbReference type="Pfam" id="PF07730">
    <property type="entry name" value="HisKA_3"/>
    <property type="match status" value="1"/>
</dbReference>
<name>A0A238W4H7_9FLAO</name>
<keyword evidence="5" id="KW-0547">Nucleotide-binding</keyword>
<dbReference type="SUPFAM" id="SSF55874">
    <property type="entry name" value="ATPase domain of HSP90 chaperone/DNA topoisomerase II/histidine kinase"/>
    <property type="match status" value="1"/>
</dbReference>
<dbReference type="GO" id="GO:0000155">
    <property type="term" value="F:phosphorelay sensor kinase activity"/>
    <property type="evidence" value="ECO:0007669"/>
    <property type="project" value="InterPro"/>
</dbReference>
<feature type="domain" description="Histidine kinase" evidence="11">
    <location>
        <begin position="461"/>
        <end position="653"/>
    </location>
</feature>
<keyword evidence="10" id="KW-0472">Membrane</keyword>
<dbReference type="PANTHER" id="PTHR24421:SF10">
    <property type="entry name" value="NITRATE_NITRITE SENSOR PROTEIN NARQ"/>
    <property type="match status" value="1"/>
</dbReference>
<keyword evidence="7" id="KW-0067">ATP-binding</keyword>
<protein>
    <recommendedName>
        <fullName evidence="2">histidine kinase</fullName>
        <ecNumber evidence="2">2.7.13.3</ecNumber>
    </recommendedName>
</protein>
<evidence type="ECO:0000256" key="5">
    <source>
        <dbReference type="ARBA" id="ARBA00022741"/>
    </source>
</evidence>
<evidence type="ECO:0000259" key="11">
    <source>
        <dbReference type="PROSITE" id="PS50109"/>
    </source>
</evidence>
<evidence type="ECO:0000256" key="3">
    <source>
        <dbReference type="ARBA" id="ARBA00022553"/>
    </source>
</evidence>